<keyword evidence="2" id="KW-1185">Reference proteome</keyword>
<gene>
    <name evidence="1" type="ORF">FIBSPDRAFT_846402</name>
</gene>
<organism evidence="1 2">
    <name type="scientific">Athelia psychrophila</name>
    <dbReference type="NCBI Taxonomy" id="1759441"/>
    <lineage>
        <taxon>Eukaryota</taxon>
        <taxon>Fungi</taxon>
        <taxon>Dikarya</taxon>
        <taxon>Basidiomycota</taxon>
        <taxon>Agaricomycotina</taxon>
        <taxon>Agaricomycetes</taxon>
        <taxon>Agaricomycetidae</taxon>
        <taxon>Atheliales</taxon>
        <taxon>Atheliaceae</taxon>
        <taxon>Athelia</taxon>
    </lineage>
</organism>
<dbReference type="AlphaFoldDB" id="A0A166X010"/>
<evidence type="ECO:0000313" key="1">
    <source>
        <dbReference type="EMBL" id="KZP34288.1"/>
    </source>
</evidence>
<accession>A0A166X010</accession>
<dbReference type="EMBL" id="KV417480">
    <property type="protein sequence ID" value="KZP34288.1"/>
    <property type="molecule type" value="Genomic_DNA"/>
</dbReference>
<dbReference type="Proteomes" id="UP000076532">
    <property type="component" value="Unassembled WGS sequence"/>
</dbReference>
<sequence>MYIIHRVSYSEWRSWLQETASTLLRLSLSVRFGHDEAAVEGVRMPALEVLDIFEKIQQATVFTTIIAPCAKFVTLASSQPIPRSACQIAGLEQSYPQVLKLSLRGNVGSDVLRIFSTISVLAFITGTAELPLVLNSLADREDFPTLLPRLAMILGPPEKETEVREFLAARSAAGMLVPMYRDIAMYEG</sequence>
<name>A0A166X010_9AGAM</name>
<evidence type="ECO:0000313" key="2">
    <source>
        <dbReference type="Proteomes" id="UP000076532"/>
    </source>
</evidence>
<reference evidence="1 2" key="1">
    <citation type="journal article" date="2016" name="Mol. Biol. Evol.">
        <title>Comparative Genomics of Early-Diverging Mushroom-Forming Fungi Provides Insights into the Origins of Lignocellulose Decay Capabilities.</title>
        <authorList>
            <person name="Nagy L.G."/>
            <person name="Riley R."/>
            <person name="Tritt A."/>
            <person name="Adam C."/>
            <person name="Daum C."/>
            <person name="Floudas D."/>
            <person name="Sun H."/>
            <person name="Yadav J.S."/>
            <person name="Pangilinan J."/>
            <person name="Larsson K.H."/>
            <person name="Matsuura K."/>
            <person name="Barry K."/>
            <person name="Labutti K."/>
            <person name="Kuo R."/>
            <person name="Ohm R.A."/>
            <person name="Bhattacharya S.S."/>
            <person name="Shirouzu T."/>
            <person name="Yoshinaga Y."/>
            <person name="Martin F.M."/>
            <person name="Grigoriev I.V."/>
            <person name="Hibbett D.S."/>
        </authorList>
    </citation>
    <scope>NUCLEOTIDE SEQUENCE [LARGE SCALE GENOMIC DNA]</scope>
    <source>
        <strain evidence="1 2">CBS 109695</strain>
    </source>
</reference>
<proteinExistence type="predicted"/>
<protein>
    <submittedName>
        <fullName evidence="1">Uncharacterized protein</fullName>
    </submittedName>
</protein>